<organism evidence="5 6">
    <name type="scientific">Solimonas fluminis</name>
    <dbReference type="NCBI Taxonomy" id="2086571"/>
    <lineage>
        <taxon>Bacteria</taxon>
        <taxon>Pseudomonadati</taxon>
        <taxon>Pseudomonadota</taxon>
        <taxon>Gammaproteobacteria</taxon>
        <taxon>Nevskiales</taxon>
        <taxon>Nevskiaceae</taxon>
        <taxon>Solimonas</taxon>
    </lineage>
</organism>
<dbReference type="GO" id="GO:0005992">
    <property type="term" value="P:trehalose biosynthetic process"/>
    <property type="evidence" value="ECO:0007669"/>
    <property type="project" value="UniProtKB-UniPathway"/>
</dbReference>
<dbReference type="NCBIfam" id="TIGR00685">
    <property type="entry name" value="T6PP"/>
    <property type="match status" value="1"/>
</dbReference>
<comment type="similarity">
    <text evidence="2 4">Belongs to the trehalose phosphatase family.</text>
</comment>
<keyword evidence="4" id="KW-0460">Magnesium</keyword>
<dbReference type="Proteomes" id="UP000238220">
    <property type="component" value="Unassembled WGS sequence"/>
</dbReference>
<dbReference type="OrthoDB" id="9814913at2"/>
<name>A0A2S5TIV5_9GAMM</name>
<proteinExistence type="inferred from homology"/>
<dbReference type="AlphaFoldDB" id="A0A2S5TIV5"/>
<dbReference type="UniPathway" id="UPA00299"/>
<comment type="pathway">
    <text evidence="1 4">Glycan biosynthesis; trehalose biosynthesis.</text>
</comment>
<evidence type="ECO:0000256" key="2">
    <source>
        <dbReference type="ARBA" id="ARBA00008770"/>
    </source>
</evidence>
<dbReference type="EC" id="3.1.3.12" evidence="4"/>
<dbReference type="InterPro" id="IPR003337">
    <property type="entry name" value="Trehalose_PPase"/>
</dbReference>
<dbReference type="NCBIfam" id="TIGR01484">
    <property type="entry name" value="HAD-SF-IIB"/>
    <property type="match status" value="1"/>
</dbReference>
<evidence type="ECO:0000256" key="4">
    <source>
        <dbReference type="RuleBase" id="RU361117"/>
    </source>
</evidence>
<dbReference type="GO" id="GO:0004805">
    <property type="term" value="F:trehalose-phosphatase activity"/>
    <property type="evidence" value="ECO:0007669"/>
    <property type="project" value="UniProtKB-EC"/>
</dbReference>
<evidence type="ECO:0000313" key="5">
    <source>
        <dbReference type="EMBL" id="PPE74895.1"/>
    </source>
</evidence>
<comment type="cofactor">
    <cofactor evidence="4">
        <name>Mg(2+)</name>
        <dbReference type="ChEBI" id="CHEBI:18420"/>
    </cofactor>
</comment>
<dbReference type="InterPro" id="IPR023214">
    <property type="entry name" value="HAD_sf"/>
</dbReference>
<evidence type="ECO:0000256" key="3">
    <source>
        <dbReference type="ARBA" id="ARBA00022801"/>
    </source>
</evidence>
<accession>A0A2S5TIV5</accession>
<dbReference type="Pfam" id="PF02358">
    <property type="entry name" value="Trehalose_PPase"/>
    <property type="match status" value="1"/>
</dbReference>
<dbReference type="InterPro" id="IPR036412">
    <property type="entry name" value="HAD-like_sf"/>
</dbReference>
<dbReference type="SUPFAM" id="SSF56784">
    <property type="entry name" value="HAD-like"/>
    <property type="match status" value="1"/>
</dbReference>
<dbReference type="PANTHER" id="PTHR43768:SF3">
    <property type="entry name" value="TREHALOSE 6-PHOSPHATE PHOSPHATASE"/>
    <property type="match status" value="1"/>
</dbReference>
<dbReference type="Gene3D" id="3.30.70.1020">
    <property type="entry name" value="Trehalose-6-phosphate phosphatase related protein, domain 2"/>
    <property type="match status" value="1"/>
</dbReference>
<dbReference type="Gene3D" id="3.40.50.1000">
    <property type="entry name" value="HAD superfamily/HAD-like"/>
    <property type="match status" value="1"/>
</dbReference>
<gene>
    <name evidence="5" type="primary">otsB</name>
    <name evidence="5" type="ORF">C3942_04255</name>
</gene>
<keyword evidence="6" id="KW-1185">Reference proteome</keyword>
<evidence type="ECO:0000256" key="1">
    <source>
        <dbReference type="ARBA" id="ARBA00005199"/>
    </source>
</evidence>
<dbReference type="RefSeq" id="WP_104229122.1">
    <property type="nucleotide sequence ID" value="NZ_PSNW01000002.1"/>
</dbReference>
<dbReference type="EMBL" id="PSNW01000002">
    <property type="protein sequence ID" value="PPE74895.1"/>
    <property type="molecule type" value="Genomic_DNA"/>
</dbReference>
<comment type="function">
    <text evidence="4">Removes the phosphate from trehalose 6-phosphate to produce free trehalose.</text>
</comment>
<dbReference type="PANTHER" id="PTHR43768">
    <property type="entry name" value="TREHALOSE 6-PHOSPHATE PHOSPHATASE"/>
    <property type="match status" value="1"/>
</dbReference>
<dbReference type="CDD" id="cd01627">
    <property type="entry name" value="HAD_TPP"/>
    <property type="match status" value="1"/>
</dbReference>
<sequence length="243" mass="25644">MPPEPPPLGDDVALFHDLDGSLLELAPRPEDVVVAPYLRGLLESLQGRFGGALAIVTGRQLQALDRLLYPLRLAGAGLHGAELRREGAIIETRPAATDGLADALRRYFGDDPNILIEDKGIAVAVHYRQAPERAAECEAVASALASAMGLSATRGKMVIEVLPPQANKGQAVQELMTRPPFTGRRPVFVGDDLTDENGILVAQAMGGYGVKVGAGPSAARYRLGSVGAVHRWLASAAGLRNFA</sequence>
<dbReference type="InterPro" id="IPR006379">
    <property type="entry name" value="HAD-SF_hydro_IIB"/>
</dbReference>
<protein>
    <recommendedName>
        <fullName evidence="4">Trehalose 6-phosphate phosphatase</fullName>
        <ecNumber evidence="4">3.1.3.12</ecNumber>
    </recommendedName>
</protein>
<keyword evidence="4" id="KW-0479">Metal-binding</keyword>
<reference evidence="5 6" key="1">
    <citation type="submission" date="2018-02" db="EMBL/GenBank/DDBJ databases">
        <title>Genome sequencing of Solimonas sp. HR-BB.</title>
        <authorList>
            <person name="Lee Y."/>
            <person name="Jeon C.O."/>
        </authorList>
    </citation>
    <scope>NUCLEOTIDE SEQUENCE [LARGE SCALE GENOMIC DNA]</scope>
    <source>
        <strain evidence="5 6">HR-BB</strain>
    </source>
</reference>
<dbReference type="GO" id="GO:0000287">
    <property type="term" value="F:magnesium ion binding"/>
    <property type="evidence" value="ECO:0007669"/>
    <property type="project" value="UniProtKB-ARBA"/>
</dbReference>
<comment type="catalytic activity">
    <reaction evidence="4">
        <text>alpha,alpha-trehalose 6-phosphate + H2O = alpha,alpha-trehalose + phosphate</text>
        <dbReference type="Rhea" id="RHEA:23420"/>
        <dbReference type="ChEBI" id="CHEBI:15377"/>
        <dbReference type="ChEBI" id="CHEBI:16551"/>
        <dbReference type="ChEBI" id="CHEBI:43474"/>
        <dbReference type="ChEBI" id="CHEBI:58429"/>
        <dbReference type="EC" id="3.1.3.12"/>
    </reaction>
</comment>
<comment type="caution">
    <text evidence="5">The sequence shown here is derived from an EMBL/GenBank/DDBJ whole genome shotgun (WGS) entry which is preliminary data.</text>
</comment>
<keyword evidence="3 4" id="KW-0378">Hydrolase</keyword>
<evidence type="ECO:0000313" key="6">
    <source>
        <dbReference type="Proteomes" id="UP000238220"/>
    </source>
</evidence>
<dbReference type="InterPro" id="IPR044651">
    <property type="entry name" value="OTSB-like"/>
</dbReference>